<organism evidence="4 5">
    <name type="scientific">Lentinus tigrinus ALCF2SS1-6</name>
    <dbReference type="NCBI Taxonomy" id="1328759"/>
    <lineage>
        <taxon>Eukaryota</taxon>
        <taxon>Fungi</taxon>
        <taxon>Dikarya</taxon>
        <taxon>Basidiomycota</taxon>
        <taxon>Agaricomycotina</taxon>
        <taxon>Agaricomycetes</taxon>
        <taxon>Polyporales</taxon>
        <taxon>Polyporaceae</taxon>
        <taxon>Lentinus</taxon>
    </lineage>
</organism>
<feature type="compositionally biased region" description="Polar residues" evidence="1">
    <location>
        <begin position="325"/>
        <end position="345"/>
    </location>
</feature>
<feature type="transmembrane region" description="Helical" evidence="2">
    <location>
        <begin position="168"/>
        <end position="189"/>
    </location>
</feature>
<feature type="transmembrane region" description="Helical" evidence="2">
    <location>
        <begin position="116"/>
        <end position="138"/>
    </location>
</feature>
<sequence length="423" mass="47511">MSDQPDLVTTAIAEFVTAVRDVRLTQFVSFICLEHEVELIWKKRWSVIKLAFLWHRYFGIICVLWVVPSLHGVVWQAEPPCEFWFYWETWGYSAVLFTSEAVLLLWIYVVYNKNRWVLALMSICYLCEVAAVVAILTISFETFEARAHGIPGVEYCVMTKIGPPFPLLWVPILAYDALLLLLFLYRGCAGASPNSSWRWAYSYDGLLDMIYRYSLLNFLAIFASYLACAIIWLTCDLGLYQIPVGFALSLSITNCTRLLLNIRHAYYTGVRDPLLLNVRDIPATGNNTPTPDSILDTPLPPHTPGAFSSCSAASAYSDSAFSGPTLRNPSVTPTSSPRCDTASPTSTVRVTIGHDHAVEVAVSRPGTSGSTRGIQRLAGTPRRAHEYVREPSVHLTGVMNPEWWQYEMREIRADLRISYGEAV</sequence>
<name>A0A5C2SQJ5_9APHY</name>
<feature type="transmembrane region" description="Helical" evidence="2">
    <location>
        <begin position="90"/>
        <end position="109"/>
    </location>
</feature>
<feature type="region of interest" description="Disordered" evidence="1">
    <location>
        <begin position="324"/>
        <end position="345"/>
    </location>
</feature>
<evidence type="ECO:0000313" key="5">
    <source>
        <dbReference type="Proteomes" id="UP000313359"/>
    </source>
</evidence>
<feature type="transmembrane region" description="Helical" evidence="2">
    <location>
        <begin position="239"/>
        <end position="260"/>
    </location>
</feature>
<dbReference type="Proteomes" id="UP000313359">
    <property type="component" value="Unassembled WGS sequence"/>
</dbReference>
<feature type="transmembrane region" description="Helical" evidence="2">
    <location>
        <begin position="50"/>
        <end position="70"/>
    </location>
</feature>
<dbReference type="Pfam" id="PF20151">
    <property type="entry name" value="DUF6533"/>
    <property type="match status" value="1"/>
</dbReference>
<dbReference type="AlphaFoldDB" id="A0A5C2SQJ5"/>
<keyword evidence="5" id="KW-1185">Reference proteome</keyword>
<reference evidence="4" key="1">
    <citation type="journal article" date="2018" name="Genome Biol. Evol.">
        <title>Genomics and development of Lentinus tigrinus, a white-rot wood-decaying mushroom with dimorphic fruiting bodies.</title>
        <authorList>
            <person name="Wu B."/>
            <person name="Xu Z."/>
            <person name="Knudson A."/>
            <person name="Carlson A."/>
            <person name="Chen N."/>
            <person name="Kovaka S."/>
            <person name="LaButti K."/>
            <person name="Lipzen A."/>
            <person name="Pennachio C."/>
            <person name="Riley R."/>
            <person name="Schakwitz W."/>
            <person name="Umezawa K."/>
            <person name="Ohm R.A."/>
            <person name="Grigoriev I.V."/>
            <person name="Nagy L.G."/>
            <person name="Gibbons J."/>
            <person name="Hibbett D."/>
        </authorList>
    </citation>
    <scope>NUCLEOTIDE SEQUENCE [LARGE SCALE GENOMIC DNA]</scope>
    <source>
        <strain evidence="4">ALCF2SS1-6</strain>
    </source>
</reference>
<keyword evidence="2" id="KW-1133">Transmembrane helix</keyword>
<dbReference type="STRING" id="1328759.A0A5C2SQJ5"/>
<proteinExistence type="predicted"/>
<accession>A0A5C2SQJ5</accession>
<dbReference type="InterPro" id="IPR045340">
    <property type="entry name" value="DUF6533"/>
</dbReference>
<keyword evidence="2" id="KW-0472">Membrane</keyword>
<keyword evidence="2" id="KW-0812">Transmembrane</keyword>
<feature type="transmembrane region" description="Helical" evidence="2">
    <location>
        <begin position="210"/>
        <end position="233"/>
    </location>
</feature>
<evidence type="ECO:0000313" key="4">
    <source>
        <dbReference type="EMBL" id="RPD63736.1"/>
    </source>
</evidence>
<evidence type="ECO:0000256" key="1">
    <source>
        <dbReference type="SAM" id="MobiDB-lite"/>
    </source>
</evidence>
<gene>
    <name evidence="4" type="ORF">L227DRAFT_640858</name>
</gene>
<protein>
    <recommendedName>
        <fullName evidence="3">DUF6533 domain-containing protein</fullName>
    </recommendedName>
</protein>
<evidence type="ECO:0000259" key="3">
    <source>
        <dbReference type="Pfam" id="PF20151"/>
    </source>
</evidence>
<dbReference type="OrthoDB" id="3038503at2759"/>
<dbReference type="EMBL" id="ML122255">
    <property type="protein sequence ID" value="RPD63736.1"/>
    <property type="molecule type" value="Genomic_DNA"/>
</dbReference>
<feature type="domain" description="DUF6533" evidence="3">
    <location>
        <begin position="30"/>
        <end position="61"/>
    </location>
</feature>
<evidence type="ECO:0000256" key="2">
    <source>
        <dbReference type="SAM" id="Phobius"/>
    </source>
</evidence>